<dbReference type="InterPro" id="IPR022398">
    <property type="entry name" value="Peptidase_S8_His-AS"/>
</dbReference>
<evidence type="ECO:0000256" key="4">
    <source>
        <dbReference type="ARBA" id="ARBA00022670"/>
    </source>
</evidence>
<dbReference type="GO" id="GO:0006508">
    <property type="term" value="P:proteolysis"/>
    <property type="evidence" value="ECO:0007669"/>
    <property type="project" value="UniProtKB-KW"/>
</dbReference>
<dbReference type="InterPro" id="IPR000209">
    <property type="entry name" value="Peptidase_S8/S53_dom"/>
</dbReference>
<evidence type="ECO:0000256" key="8">
    <source>
        <dbReference type="ARBA" id="ARBA00022989"/>
    </source>
</evidence>
<keyword evidence="9 12" id="KW-0472">Membrane</keyword>
<sequence>MRRLAGLLVACALVVVPAAPAYAQPSSSQEEEPCLPPPQSVDPSVPWAQRQLAPDKVWPLTDGAGVTVGVVDTGVDGHVPQLQGVVLPGVDTTRPGHEPADSDCFGHGTFVAGIIAAVPAEGTGYAGVAPGARILPIRCATTDTPNAPGSLTPEGMALGIRVAVDEGARVINVSASTTEPNPALADAVRYAEERDVVLVASAANSANEGDPVTYPAAFPSVIAVGAVDEAGQHADFSQTGPFVSLVAPGVEVLGLGPGGPGHWKGNGTSYSAPFVAGVAALVRAYRPGLSAAQVKHRLLATATHPALTLPDPALGWGMVNPLAAVTTVLPEEAGAKPDMVMPPGANAAPVVPEDEMGPVLASAGMIGAVCLVLATLLLVRMFGAGRKRGFRPARVVEVTTPEA</sequence>
<keyword evidence="4 10" id="KW-0645">Protease</keyword>
<feature type="active site" description="Charge relay system" evidence="10">
    <location>
        <position position="269"/>
    </location>
</feature>
<evidence type="ECO:0000256" key="6">
    <source>
        <dbReference type="ARBA" id="ARBA00022801"/>
    </source>
</evidence>
<dbReference type="InterPro" id="IPR050131">
    <property type="entry name" value="Peptidase_S8_subtilisin-like"/>
</dbReference>
<dbReference type="EMBL" id="SOCP01000018">
    <property type="protein sequence ID" value="TDV42161.1"/>
    <property type="molecule type" value="Genomic_DNA"/>
</dbReference>
<dbReference type="PROSITE" id="PS00136">
    <property type="entry name" value="SUBTILASE_ASP"/>
    <property type="match status" value="1"/>
</dbReference>
<dbReference type="Gene3D" id="3.40.50.200">
    <property type="entry name" value="Peptidase S8/S53 domain"/>
    <property type="match status" value="1"/>
</dbReference>
<dbReference type="InterPro" id="IPR023828">
    <property type="entry name" value="Peptidase_S8_Ser-AS"/>
</dbReference>
<evidence type="ECO:0000259" key="14">
    <source>
        <dbReference type="Pfam" id="PF00082"/>
    </source>
</evidence>
<feature type="active site" description="Charge relay system" evidence="10">
    <location>
        <position position="72"/>
    </location>
</feature>
<evidence type="ECO:0000256" key="3">
    <source>
        <dbReference type="ARBA" id="ARBA00022475"/>
    </source>
</evidence>
<dbReference type="SUPFAM" id="SSF52743">
    <property type="entry name" value="Subtilisin-like"/>
    <property type="match status" value="1"/>
</dbReference>
<dbReference type="NCBIfam" id="TIGR03921">
    <property type="entry name" value="T7SS_mycosin"/>
    <property type="match status" value="1"/>
</dbReference>
<dbReference type="PROSITE" id="PS00137">
    <property type="entry name" value="SUBTILASE_HIS"/>
    <property type="match status" value="1"/>
</dbReference>
<keyword evidence="8 12" id="KW-1133">Transmembrane helix</keyword>
<keyword evidence="5 12" id="KW-0812">Transmembrane</keyword>
<dbReference type="GO" id="GO:0005886">
    <property type="term" value="C:plasma membrane"/>
    <property type="evidence" value="ECO:0007669"/>
    <property type="project" value="UniProtKB-SubCell"/>
</dbReference>
<dbReference type="Pfam" id="PF00082">
    <property type="entry name" value="Peptidase_S8"/>
    <property type="match status" value="1"/>
</dbReference>
<proteinExistence type="inferred from homology"/>
<evidence type="ECO:0000256" key="2">
    <source>
        <dbReference type="ARBA" id="ARBA00011073"/>
    </source>
</evidence>
<dbReference type="RefSeq" id="WP_243867044.1">
    <property type="nucleotide sequence ID" value="NZ_SOCP01000018.1"/>
</dbReference>
<comment type="similarity">
    <text evidence="2 10 11">Belongs to the peptidase S8 family.</text>
</comment>
<evidence type="ECO:0000313" key="16">
    <source>
        <dbReference type="Proteomes" id="UP000294927"/>
    </source>
</evidence>
<keyword evidence="6 10" id="KW-0378">Hydrolase</keyword>
<keyword evidence="3" id="KW-1003">Cell membrane</keyword>
<evidence type="ECO:0000256" key="12">
    <source>
        <dbReference type="SAM" id="Phobius"/>
    </source>
</evidence>
<dbReference type="PROSITE" id="PS51892">
    <property type="entry name" value="SUBTILASE"/>
    <property type="match status" value="1"/>
</dbReference>
<dbReference type="InterPro" id="IPR015500">
    <property type="entry name" value="Peptidase_S8_subtilisin-rel"/>
</dbReference>
<gene>
    <name evidence="15" type="ORF">CLV71_11831</name>
</gene>
<reference evidence="15 16" key="1">
    <citation type="submission" date="2019-03" db="EMBL/GenBank/DDBJ databases">
        <title>Genomic Encyclopedia of Archaeal and Bacterial Type Strains, Phase II (KMG-II): from individual species to whole genera.</title>
        <authorList>
            <person name="Goeker M."/>
        </authorList>
    </citation>
    <scope>NUCLEOTIDE SEQUENCE [LARGE SCALE GENOMIC DNA]</scope>
    <source>
        <strain evidence="15 16">DSM 45499</strain>
    </source>
</reference>
<accession>A0A4V3FR47</accession>
<feature type="domain" description="Peptidase S8/S53" evidence="14">
    <location>
        <begin position="63"/>
        <end position="317"/>
    </location>
</feature>
<dbReference type="InterPro" id="IPR023834">
    <property type="entry name" value="T7SS_pept_S8A_mycosin"/>
</dbReference>
<evidence type="ECO:0000256" key="5">
    <source>
        <dbReference type="ARBA" id="ARBA00022692"/>
    </source>
</evidence>
<keyword evidence="13" id="KW-0732">Signal</keyword>
<feature type="signal peptide" evidence="13">
    <location>
        <begin position="1"/>
        <end position="23"/>
    </location>
</feature>
<comment type="caution">
    <text evidence="15">The sequence shown here is derived from an EMBL/GenBank/DDBJ whole genome shotgun (WGS) entry which is preliminary data.</text>
</comment>
<evidence type="ECO:0000256" key="9">
    <source>
        <dbReference type="ARBA" id="ARBA00023136"/>
    </source>
</evidence>
<evidence type="ECO:0000256" key="13">
    <source>
        <dbReference type="SAM" id="SignalP"/>
    </source>
</evidence>
<keyword evidence="16" id="KW-1185">Reference proteome</keyword>
<dbReference type="GO" id="GO:0004252">
    <property type="term" value="F:serine-type endopeptidase activity"/>
    <property type="evidence" value="ECO:0007669"/>
    <property type="project" value="UniProtKB-UniRule"/>
</dbReference>
<evidence type="ECO:0000256" key="11">
    <source>
        <dbReference type="RuleBase" id="RU003355"/>
    </source>
</evidence>
<dbReference type="PRINTS" id="PR00723">
    <property type="entry name" value="SUBTILISIN"/>
</dbReference>
<feature type="chain" id="PRO_5020309625" evidence="13">
    <location>
        <begin position="24"/>
        <end position="403"/>
    </location>
</feature>
<organism evidence="15 16">
    <name type="scientific">Actinophytocola oryzae</name>
    <dbReference type="NCBI Taxonomy" id="502181"/>
    <lineage>
        <taxon>Bacteria</taxon>
        <taxon>Bacillati</taxon>
        <taxon>Actinomycetota</taxon>
        <taxon>Actinomycetes</taxon>
        <taxon>Pseudonocardiales</taxon>
        <taxon>Pseudonocardiaceae</taxon>
    </lineage>
</organism>
<evidence type="ECO:0000256" key="7">
    <source>
        <dbReference type="ARBA" id="ARBA00022825"/>
    </source>
</evidence>
<evidence type="ECO:0000313" key="15">
    <source>
        <dbReference type="EMBL" id="TDV42161.1"/>
    </source>
</evidence>
<comment type="subcellular location">
    <subcellularLocation>
        <location evidence="1">Cell membrane</location>
        <topology evidence="1">Single-pass membrane protein</topology>
    </subcellularLocation>
</comment>
<dbReference type="InterPro" id="IPR023827">
    <property type="entry name" value="Peptidase_S8_Asp-AS"/>
</dbReference>
<dbReference type="PROSITE" id="PS00138">
    <property type="entry name" value="SUBTILASE_SER"/>
    <property type="match status" value="1"/>
</dbReference>
<evidence type="ECO:0000256" key="10">
    <source>
        <dbReference type="PROSITE-ProRule" id="PRU01240"/>
    </source>
</evidence>
<dbReference type="PANTHER" id="PTHR43806">
    <property type="entry name" value="PEPTIDASE S8"/>
    <property type="match status" value="1"/>
</dbReference>
<dbReference type="AlphaFoldDB" id="A0A4V3FR47"/>
<evidence type="ECO:0000256" key="1">
    <source>
        <dbReference type="ARBA" id="ARBA00004162"/>
    </source>
</evidence>
<keyword evidence="7 10" id="KW-0720">Serine protease</keyword>
<protein>
    <submittedName>
        <fullName evidence="15">Type VII secretion-associated serine protease mycosin</fullName>
    </submittedName>
</protein>
<dbReference type="PANTHER" id="PTHR43806:SF11">
    <property type="entry name" value="CEREVISIN-RELATED"/>
    <property type="match status" value="1"/>
</dbReference>
<name>A0A4V3FR47_9PSEU</name>
<feature type="active site" description="Charge relay system" evidence="10">
    <location>
        <position position="107"/>
    </location>
</feature>
<dbReference type="Proteomes" id="UP000294927">
    <property type="component" value="Unassembled WGS sequence"/>
</dbReference>
<feature type="transmembrane region" description="Helical" evidence="12">
    <location>
        <begin position="359"/>
        <end position="379"/>
    </location>
</feature>
<dbReference type="InterPro" id="IPR036852">
    <property type="entry name" value="Peptidase_S8/S53_dom_sf"/>
</dbReference>